<reference evidence="3" key="1">
    <citation type="submission" date="2018-05" db="EMBL/GenBank/DDBJ databases">
        <authorList>
            <person name="Lanie J.A."/>
            <person name="Ng W.-L."/>
            <person name="Kazmierczak K.M."/>
            <person name="Andrzejewski T.M."/>
            <person name="Davidsen T.M."/>
            <person name="Wayne K.J."/>
            <person name="Tettelin H."/>
            <person name="Glass J.I."/>
            <person name="Rusch D."/>
            <person name="Podicherti R."/>
            <person name="Tsui H.-C.T."/>
            <person name="Winkler M.E."/>
        </authorList>
    </citation>
    <scope>NUCLEOTIDE SEQUENCE</scope>
</reference>
<dbReference type="Pfam" id="PF22617">
    <property type="entry name" value="HCS_D2"/>
    <property type="match status" value="1"/>
</dbReference>
<evidence type="ECO:0000313" key="3">
    <source>
        <dbReference type="EMBL" id="SUZ57433.1"/>
    </source>
</evidence>
<accession>A0A381NVB7</accession>
<dbReference type="PANTHER" id="PTHR42880">
    <property type="entry name" value="HOMOCITRATE SYNTHASE"/>
    <property type="match status" value="1"/>
</dbReference>
<dbReference type="PROSITE" id="PS00816">
    <property type="entry name" value="AIPM_HOMOCIT_SYNTH_2"/>
    <property type="match status" value="1"/>
</dbReference>
<sequence length="375" mass="40912">MDSLLKIEILDSTLREGEQTPGVSFTIDEKVALAKRLDAFGVDFIELGHPAVSPDVYEAVVALNDLDLKAKKMAHGRASKSDINDVAAIGVGWMGIFFGTSPLSLKHKFNVTKPEALDRIETAVKYGKDKGLKLRFTAEDASRTDLEFLIQVGQLVQKEGIDRFSLADTVGCLTPTKMKGLVSRMVSELDIPIHVHCHNDFGMATANALSALEAGAQCVDVAINGLGERCGLPPLAEVVIALTNIYKVNGNWNLELIPELSELVNAFSKLDSNANQPIVGKNAFTHKSGLHVKAVVKEPESYEAISPESVHRKRHFVIDKYTGNSALNNKLIHIGISVTPKELDTILIEIKSHPEKLNWDDKDLISLTNSMGIKS</sequence>
<dbReference type="Gene3D" id="3.20.20.70">
    <property type="entry name" value="Aldolase class I"/>
    <property type="match status" value="1"/>
</dbReference>
<dbReference type="InterPro" id="IPR002034">
    <property type="entry name" value="AIPM/Hcit_synth_CS"/>
</dbReference>
<organism evidence="3">
    <name type="scientific">marine metagenome</name>
    <dbReference type="NCBI Taxonomy" id="408172"/>
    <lineage>
        <taxon>unclassified sequences</taxon>
        <taxon>metagenomes</taxon>
        <taxon>ecological metagenomes</taxon>
    </lineage>
</organism>
<dbReference type="PROSITE" id="PS50991">
    <property type="entry name" value="PYR_CT"/>
    <property type="match status" value="1"/>
</dbReference>
<dbReference type="SUPFAM" id="SSF51569">
    <property type="entry name" value="Aldolase"/>
    <property type="match status" value="1"/>
</dbReference>
<dbReference type="GO" id="GO:0046912">
    <property type="term" value="F:acyltransferase activity, acyl groups converted into alkyl on transfer"/>
    <property type="evidence" value="ECO:0007669"/>
    <property type="project" value="InterPro"/>
</dbReference>
<dbReference type="InterPro" id="IPR013785">
    <property type="entry name" value="Aldolase_TIM"/>
</dbReference>
<dbReference type="Pfam" id="PF00682">
    <property type="entry name" value="HMGL-like"/>
    <property type="match status" value="1"/>
</dbReference>
<evidence type="ECO:0000259" key="2">
    <source>
        <dbReference type="PROSITE" id="PS50991"/>
    </source>
</evidence>
<evidence type="ECO:0000256" key="1">
    <source>
        <dbReference type="ARBA" id="ARBA00022679"/>
    </source>
</evidence>
<feature type="domain" description="Pyruvate carboxyltransferase" evidence="2">
    <location>
        <begin position="7"/>
        <end position="258"/>
    </location>
</feature>
<name>A0A381NVB7_9ZZZZ</name>
<dbReference type="GO" id="GO:0019752">
    <property type="term" value="P:carboxylic acid metabolic process"/>
    <property type="evidence" value="ECO:0007669"/>
    <property type="project" value="InterPro"/>
</dbReference>
<dbReference type="PROSITE" id="PS00815">
    <property type="entry name" value="AIPM_HOMOCIT_SYNTH_1"/>
    <property type="match status" value="1"/>
</dbReference>
<proteinExistence type="predicted"/>
<dbReference type="InterPro" id="IPR054691">
    <property type="entry name" value="LeuA/HCS_post-cat"/>
</dbReference>
<keyword evidence="1" id="KW-0808">Transferase</keyword>
<dbReference type="Gene3D" id="1.10.238.260">
    <property type="match status" value="1"/>
</dbReference>
<dbReference type="InterPro" id="IPR000891">
    <property type="entry name" value="PYR_CT"/>
</dbReference>
<dbReference type="AlphaFoldDB" id="A0A381NVB7"/>
<dbReference type="PANTHER" id="PTHR42880:SF1">
    <property type="entry name" value="ISOPROPYLMALATE_HOMOCITRATE_CITRAMALATE SYNTHASE FAMILY PROTEIN"/>
    <property type="match status" value="1"/>
</dbReference>
<gene>
    <name evidence="3" type="ORF">METZ01_LOCUS10287</name>
</gene>
<dbReference type="EMBL" id="UINC01000556">
    <property type="protein sequence ID" value="SUZ57433.1"/>
    <property type="molecule type" value="Genomic_DNA"/>
</dbReference>
<protein>
    <recommendedName>
        <fullName evidence="2">Pyruvate carboxyltransferase domain-containing protein</fullName>
    </recommendedName>
</protein>